<accession>A0ABR4D449</accession>
<evidence type="ECO:0000256" key="1">
    <source>
        <dbReference type="ARBA" id="ARBA00001973"/>
    </source>
</evidence>
<keyword evidence="5" id="KW-1185">Reference proteome</keyword>
<comment type="cofactor">
    <cofactor evidence="1">
        <name>Cu(2+)</name>
        <dbReference type="ChEBI" id="CHEBI:29036"/>
    </cofactor>
</comment>
<evidence type="ECO:0000256" key="2">
    <source>
        <dbReference type="ARBA" id="ARBA00023008"/>
    </source>
</evidence>
<protein>
    <recommendedName>
        <fullName evidence="6">Chitin-binding type-4 domain-containing protein</fullName>
    </recommendedName>
</protein>
<evidence type="ECO:0000256" key="3">
    <source>
        <dbReference type="SAM" id="SignalP"/>
    </source>
</evidence>
<dbReference type="PANTHER" id="PTHR36575">
    <property type="entry name" value="BINDING PROTEIN, PUTATIVE (AFU_ORTHOLOGUE AFUA_1G14430)-RELATED"/>
    <property type="match status" value="1"/>
</dbReference>
<dbReference type="RefSeq" id="XP_070863840.1">
    <property type="nucleotide sequence ID" value="XM_071012900.1"/>
</dbReference>
<gene>
    <name evidence="4" type="ORF">VTJ83DRAFT_6213</name>
</gene>
<dbReference type="Proteomes" id="UP001600064">
    <property type="component" value="Unassembled WGS sequence"/>
</dbReference>
<proteinExistence type="predicted"/>
<dbReference type="EMBL" id="JAZGUE010000006">
    <property type="protein sequence ID" value="KAL2265113.1"/>
    <property type="molecule type" value="Genomic_DNA"/>
</dbReference>
<reference evidence="4 5" key="1">
    <citation type="journal article" date="2024" name="Commun. Biol.">
        <title>Comparative genomic analysis of thermophilic fungi reveals convergent evolutionary adaptations and gene losses.</title>
        <authorList>
            <person name="Steindorff A.S."/>
            <person name="Aguilar-Pontes M.V."/>
            <person name="Robinson A.J."/>
            <person name="Andreopoulos B."/>
            <person name="LaButti K."/>
            <person name="Kuo A."/>
            <person name="Mondo S."/>
            <person name="Riley R."/>
            <person name="Otillar R."/>
            <person name="Haridas S."/>
            <person name="Lipzen A."/>
            <person name="Grimwood J."/>
            <person name="Schmutz J."/>
            <person name="Clum A."/>
            <person name="Reid I.D."/>
            <person name="Moisan M.C."/>
            <person name="Butler G."/>
            <person name="Nguyen T.T.M."/>
            <person name="Dewar K."/>
            <person name="Conant G."/>
            <person name="Drula E."/>
            <person name="Henrissat B."/>
            <person name="Hansel C."/>
            <person name="Singer S."/>
            <person name="Hutchinson M.I."/>
            <person name="de Vries R.P."/>
            <person name="Natvig D.O."/>
            <person name="Powell A.J."/>
            <person name="Tsang A."/>
            <person name="Grigoriev I.V."/>
        </authorList>
    </citation>
    <scope>NUCLEOTIDE SEQUENCE [LARGE SCALE GENOMIC DNA]</scope>
    <source>
        <strain evidence="4 5">ATCC 22073</strain>
    </source>
</reference>
<name>A0ABR4D449_9PEZI</name>
<feature type="chain" id="PRO_5046224525" description="Chitin-binding type-4 domain-containing protein" evidence="3">
    <location>
        <begin position="21"/>
        <end position="284"/>
    </location>
</feature>
<evidence type="ECO:0000313" key="5">
    <source>
        <dbReference type="Proteomes" id="UP001600064"/>
    </source>
</evidence>
<sequence>MRVNLVLLSGLASLASLASGHGRVTAPATRSPGDATAAVCGQTLVDFYQKDPTSYPEALLRSNPGGLKAPYDPEKCNLWLCKGYQFEESANNVQTYTPGQVVNFEVSIRIAHRGYANVSVVDTRTNTIIAGPLISWPSDYAASLPPPADQTNFSVAIPELGNQCIQAGDCVSALLDDNDLKPLFVLYSPPSKESHLFPFLCLALSFNNTHPRHFSKRANGLEKNRSSSGIGSVADRPTSRVSISLLLPRVLLAVTAITVRHTTPCLEGWPKCWGVQSDQSPFRL</sequence>
<feature type="signal peptide" evidence="3">
    <location>
        <begin position="1"/>
        <end position="20"/>
    </location>
</feature>
<dbReference type="PANTHER" id="PTHR36575:SF2">
    <property type="entry name" value="CHITIN-BINDING TYPE-4 DOMAIN-CONTAINING PROTEIN-RELATED"/>
    <property type="match status" value="1"/>
</dbReference>
<evidence type="ECO:0008006" key="6">
    <source>
        <dbReference type="Google" id="ProtNLM"/>
    </source>
</evidence>
<evidence type="ECO:0000313" key="4">
    <source>
        <dbReference type="EMBL" id="KAL2265113.1"/>
    </source>
</evidence>
<keyword evidence="3" id="KW-0732">Signal</keyword>
<dbReference type="InterPro" id="IPR052282">
    <property type="entry name" value="Starch-active_LPMO"/>
</dbReference>
<keyword evidence="2" id="KW-0186">Copper</keyword>
<dbReference type="GeneID" id="98127544"/>
<comment type="caution">
    <text evidence="4">The sequence shown here is derived from an EMBL/GenBank/DDBJ whole genome shotgun (WGS) entry which is preliminary data.</text>
</comment>
<organism evidence="4 5">
    <name type="scientific">Remersonia thermophila</name>
    <dbReference type="NCBI Taxonomy" id="72144"/>
    <lineage>
        <taxon>Eukaryota</taxon>
        <taxon>Fungi</taxon>
        <taxon>Dikarya</taxon>
        <taxon>Ascomycota</taxon>
        <taxon>Pezizomycotina</taxon>
        <taxon>Sordariomycetes</taxon>
        <taxon>Sordariomycetidae</taxon>
        <taxon>Sordariales</taxon>
        <taxon>Sordariales incertae sedis</taxon>
        <taxon>Remersonia</taxon>
    </lineage>
</organism>